<feature type="region of interest" description="Disordered" evidence="6">
    <location>
        <begin position="471"/>
        <end position="563"/>
    </location>
</feature>
<dbReference type="PANTHER" id="PTHR43289">
    <property type="entry name" value="MITOGEN-ACTIVATED PROTEIN KINASE KINASE KINASE 20-RELATED"/>
    <property type="match status" value="1"/>
</dbReference>
<dbReference type="PROSITE" id="PS50011">
    <property type="entry name" value="PROTEIN_KINASE_DOM"/>
    <property type="match status" value="1"/>
</dbReference>
<feature type="transmembrane region" description="Helical" evidence="7">
    <location>
        <begin position="441"/>
        <end position="463"/>
    </location>
</feature>
<evidence type="ECO:0000256" key="2">
    <source>
        <dbReference type="ARBA" id="ARBA00022741"/>
    </source>
</evidence>
<keyword evidence="3 9" id="KW-0418">Kinase</keyword>
<protein>
    <submittedName>
        <fullName evidence="9">Serine/threonine protein kinase</fullName>
    </submittedName>
</protein>
<evidence type="ECO:0000259" key="8">
    <source>
        <dbReference type="PROSITE" id="PS50011"/>
    </source>
</evidence>
<dbReference type="Pfam" id="PF00069">
    <property type="entry name" value="Pkinase"/>
    <property type="match status" value="1"/>
</dbReference>
<feature type="region of interest" description="Disordered" evidence="6">
    <location>
        <begin position="576"/>
        <end position="604"/>
    </location>
</feature>
<comment type="caution">
    <text evidence="9">The sequence shown here is derived from an EMBL/GenBank/DDBJ whole genome shotgun (WGS) entry which is preliminary data.</text>
</comment>
<dbReference type="GO" id="GO:0005524">
    <property type="term" value="F:ATP binding"/>
    <property type="evidence" value="ECO:0007669"/>
    <property type="project" value="UniProtKB-UniRule"/>
</dbReference>
<keyword evidence="1" id="KW-0808">Transferase</keyword>
<dbReference type="InterPro" id="IPR017441">
    <property type="entry name" value="Protein_kinase_ATP_BS"/>
</dbReference>
<feature type="compositionally biased region" description="Pro residues" evidence="6">
    <location>
        <begin position="504"/>
        <end position="541"/>
    </location>
</feature>
<feature type="region of interest" description="Disordered" evidence="6">
    <location>
        <begin position="692"/>
        <end position="718"/>
    </location>
</feature>
<keyword evidence="7" id="KW-0472">Membrane</keyword>
<dbReference type="AlphaFoldDB" id="A0A085WEU8"/>
<accession>A0A085WEU8</accession>
<dbReference type="InterPro" id="IPR000719">
    <property type="entry name" value="Prot_kinase_dom"/>
</dbReference>
<evidence type="ECO:0000313" key="10">
    <source>
        <dbReference type="Proteomes" id="UP000028725"/>
    </source>
</evidence>
<dbReference type="STRING" id="394096.DB31_1276"/>
<gene>
    <name evidence="9" type="ORF">DB31_1276</name>
</gene>
<evidence type="ECO:0000256" key="3">
    <source>
        <dbReference type="ARBA" id="ARBA00022777"/>
    </source>
</evidence>
<dbReference type="EMBL" id="JMCB01000011">
    <property type="protein sequence ID" value="KFE66211.1"/>
    <property type="molecule type" value="Genomic_DNA"/>
</dbReference>
<dbReference type="SUPFAM" id="SSF56112">
    <property type="entry name" value="Protein kinase-like (PK-like)"/>
    <property type="match status" value="1"/>
</dbReference>
<keyword evidence="7" id="KW-1133">Transmembrane helix</keyword>
<feature type="compositionally biased region" description="Basic and acidic residues" evidence="6">
    <location>
        <begin position="474"/>
        <end position="486"/>
    </location>
</feature>
<dbReference type="CDD" id="cd14014">
    <property type="entry name" value="STKc_PknB_like"/>
    <property type="match status" value="1"/>
</dbReference>
<dbReference type="Gene3D" id="1.10.510.10">
    <property type="entry name" value="Transferase(Phosphotransferase) domain 1"/>
    <property type="match status" value="1"/>
</dbReference>
<evidence type="ECO:0000256" key="5">
    <source>
        <dbReference type="PROSITE-ProRule" id="PRU10141"/>
    </source>
</evidence>
<dbReference type="PROSITE" id="PS00107">
    <property type="entry name" value="PROTEIN_KINASE_ATP"/>
    <property type="match status" value="1"/>
</dbReference>
<proteinExistence type="predicted"/>
<evidence type="ECO:0000313" key="9">
    <source>
        <dbReference type="EMBL" id="KFE66211.1"/>
    </source>
</evidence>
<dbReference type="InterPro" id="IPR008266">
    <property type="entry name" value="Tyr_kinase_AS"/>
</dbReference>
<reference evidence="9 10" key="1">
    <citation type="submission" date="2014-04" db="EMBL/GenBank/DDBJ databases">
        <title>Genome assembly of Hyalangium minutum DSM 14724.</title>
        <authorList>
            <person name="Sharma G."/>
            <person name="Subramanian S."/>
        </authorList>
    </citation>
    <scope>NUCLEOTIDE SEQUENCE [LARGE SCALE GENOMIC DNA]</scope>
    <source>
        <strain evidence="9 10">DSM 14724</strain>
    </source>
</reference>
<keyword evidence="9" id="KW-0723">Serine/threonine-protein kinase</keyword>
<dbReference type="PATRIC" id="fig|394096.3.peg.5617"/>
<evidence type="ECO:0000256" key="6">
    <source>
        <dbReference type="SAM" id="MobiDB-lite"/>
    </source>
</evidence>
<dbReference type="InterPro" id="IPR011009">
    <property type="entry name" value="Kinase-like_dom_sf"/>
</dbReference>
<feature type="compositionally biased region" description="Acidic residues" evidence="6">
    <location>
        <begin position="692"/>
        <end position="701"/>
    </location>
</feature>
<organism evidence="9 10">
    <name type="scientific">Hyalangium minutum</name>
    <dbReference type="NCBI Taxonomy" id="394096"/>
    <lineage>
        <taxon>Bacteria</taxon>
        <taxon>Pseudomonadati</taxon>
        <taxon>Myxococcota</taxon>
        <taxon>Myxococcia</taxon>
        <taxon>Myxococcales</taxon>
        <taxon>Cystobacterineae</taxon>
        <taxon>Archangiaceae</taxon>
        <taxon>Hyalangium</taxon>
    </lineage>
</organism>
<evidence type="ECO:0000256" key="4">
    <source>
        <dbReference type="ARBA" id="ARBA00022840"/>
    </source>
</evidence>
<sequence>MTPMTNPTTEPPRHLGRYELVHLLGQGGMGEVYLAKISGAAGFEKPCIVKTILPALLKDGQFLDRFHHEAKVLVHLVHSSIAQVYDMGEADSTYYMALEYVAGVDVAYLAEQARSQGQPIPVPVALYIGQKVAEGLGYAHRKTGPDGTPLGIVHRDVSPHNVMVSYEGEVKVIDFGLAKSAARSKYTLPSTVMGKLGYMSPEQARAEPLDHRTDIYSCGVMIWELLAGRPLIGHGTVGEMMAAMARPQVPSLHELRPQVDPAIDAVVRRALAPNPQERYGRSDELARALNEQLLRFSTALGAEEVGNFVRALCPEAFSAQRKLISRISGVRRAPSTPPMAGVLPASGVAPETAGAQPITGMEATSVRPLSAMEADSDVPYRPMATPLPGAPQSGAMPVGAMVPQAPRSGPVVAAAPVSSPHPVAMQSGPHAPASGLTKTKLLVGGVIVVLLMTSVAAVTALVVRPSPPPMAAFHDGRPPPPDRDGHYPPGPHDGPPDAERPPHAGRPPPPPPPREGPPGRGPRGEPPPPSEPEMNAGPPPEAGTVAAEGSPGSAPTVPVVGKAGSPDVAPAVVTAPPAIEESPEPSNTSPKAQPPRSKPKPTAEFIKVKNPLQILQRNGSYGVAVGKKAGLTQGMELKVVSAAGSNGLRKVLGRAKVQEVMLKKRLAVLLLDESAIKAGGDRFVAMPTEIPDEASDSEAEAEAAPPAPPAAPAPEAPAKRLSVGVRQTGLLGINDIDRTFIVYNSESKALSRCKATIHRRGQYVFSYLRRGENKVKQGQFKPDAQAPVIPEGRMLIECEEGRVEAEIQR</sequence>
<dbReference type="GO" id="GO:0004674">
    <property type="term" value="F:protein serine/threonine kinase activity"/>
    <property type="evidence" value="ECO:0007669"/>
    <property type="project" value="UniProtKB-KW"/>
</dbReference>
<feature type="domain" description="Protein kinase" evidence="8">
    <location>
        <begin position="18"/>
        <end position="294"/>
    </location>
</feature>
<evidence type="ECO:0000256" key="1">
    <source>
        <dbReference type="ARBA" id="ARBA00022679"/>
    </source>
</evidence>
<feature type="compositionally biased region" description="Pro residues" evidence="6">
    <location>
        <begin position="705"/>
        <end position="715"/>
    </location>
</feature>
<keyword evidence="2 5" id="KW-0547">Nucleotide-binding</keyword>
<keyword evidence="4 5" id="KW-0067">ATP-binding</keyword>
<dbReference type="Gene3D" id="3.30.200.20">
    <property type="entry name" value="Phosphorylase Kinase, domain 1"/>
    <property type="match status" value="1"/>
</dbReference>
<feature type="compositionally biased region" description="Low complexity" evidence="6">
    <location>
        <begin position="576"/>
        <end position="586"/>
    </location>
</feature>
<name>A0A085WEU8_9BACT</name>
<dbReference type="PANTHER" id="PTHR43289:SF6">
    <property type="entry name" value="SERINE_THREONINE-PROTEIN KINASE NEKL-3"/>
    <property type="match status" value="1"/>
</dbReference>
<keyword evidence="7" id="KW-0812">Transmembrane</keyword>
<keyword evidence="10" id="KW-1185">Reference proteome</keyword>
<dbReference type="Proteomes" id="UP000028725">
    <property type="component" value="Unassembled WGS sequence"/>
</dbReference>
<evidence type="ECO:0000256" key="7">
    <source>
        <dbReference type="SAM" id="Phobius"/>
    </source>
</evidence>
<dbReference type="PROSITE" id="PS00109">
    <property type="entry name" value="PROTEIN_KINASE_TYR"/>
    <property type="match status" value="1"/>
</dbReference>
<feature type="binding site" evidence="5">
    <location>
        <position position="50"/>
    </location>
    <ligand>
        <name>ATP</name>
        <dbReference type="ChEBI" id="CHEBI:30616"/>
    </ligand>
</feature>